<dbReference type="InterPro" id="IPR018136">
    <property type="entry name" value="Aconitase_4Fe-4S_BS"/>
</dbReference>
<dbReference type="InterPro" id="IPR052186">
    <property type="entry name" value="Hydantoin_racemase-like"/>
</dbReference>
<evidence type="ECO:0000313" key="3">
    <source>
        <dbReference type="Proteomes" id="UP000092666"/>
    </source>
</evidence>
<evidence type="ECO:0000313" key="2">
    <source>
        <dbReference type="EMBL" id="OCF33499.1"/>
    </source>
</evidence>
<dbReference type="InterPro" id="IPR015942">
    <property type="entry name" value="Asp/Glu/hydantoin_racemase"/>
</dbReference>
<evidence type="ECO:0008006" key="4">
    <source>
        <dbReference type="Google" id="ProtNLM"/>
    </source>
</evidence>
<dbReference type="PROSITE" id="PS01244">
    <property type="entry name" value="ACONITASE_2"/>
    <property type="match status" value="1"/>
</dbReference>
<dbReference type="GO" id="GO:0047661">
    <property type="term" value="F:amino-acid racemase activity"/>
    <property type="evidence" value="ECO:0007669"/>
    <property type="project" value="InterPro"/>
</dbReference>
<dbReference type="Proteomes" id="UP000092666">
    <property type="component" value="Unassembled WGS sequence"/>
</dbReference>
<dbReference type="EMBL" id="KI669505">
    <property type="protein sequence ID" value="OCF33499.1"/>
    <property type="molecule type" value="Genomic_DNA"/>
</dbReference>
<reference evidence="2 3" key="1">
    <citation type="submission" date="2013-07" db="EMBL/GenBank/DDBJ databases">
        <title>The Genome Sequence of Cryptococcus heveanensis BCC8398.</title>
        <authorList>
            <consortium name="The Broad Institute Genome Sequencing Platform"/>
            <person name="Cuomo C."/>
            <person name="Litvintseva A."/>
            <person name="Chen Y."/>
            <person name="Heitman J."/>
            <person name="Sun S."/>
            <person name="Springer D."/>
            <person name="Dromer F."/>
            <person name="Young S.K."/>
            <person name="Zeng Q."/>
            <person name="Gargeya S."/>
            <person name="Fitzgerald M."/>
            <person name="Abouelleil A."/>
            <person name="Alvarado L."/>
            <person name="Berlin A.M."/>
            <person name="Chapman S.B."/>
            <person name="Dewar J."/>
            <person name="Goldberg J."/>
            <person name="Griggs A."/>
            <person name="Gujja S."/>
            <person name="Hansen M."/>
            <person name="Howarth C."/>
            <person name="Imamovic A."/>
            <person name="Larimer J."/>
            <person name="McCowan C."/>
            <person name="Murphy C."/>
            <person name="Pearson M."/>
            <person name="Priest M."/>
            <person name="Roberts A."/>
            <person name="Saif S."/>
            <person name="Shea T."/>
            <person name="Sykes S."/>
            <person name="Wortman J."/>
            <person name="Nusbaum C."/>
            <person name="Birren B."/>
        </authorList>
    </citation>
    <scope>NUCLEOTIDE SEQUENCE [LARGE SCALE GENOMIC DNA]</scope>
    <source>
        <strain evidence="2 3">BCC8398</strain>
    </source>
</reference>
<sequence>MSLRSKIHDTLGPRAAASSSSSAAIRILLINPNSTVAFTKDVLNHLATTIPDDVIIDFYTAPSGAPASIDGTEDGALSAQVIQQDLNLNFDADFDETNSTVVKELMEGFSGVIVACFSMHPLVDILRRLFANVKGKGVEKARKPAVLGIMESAILGALPLGQKVGIATTGEQWEPLFDQGIQDLGISSTRYAGTKGTGFNAISLHGSGPQEALLRASEWLIEEKGADVIVLGCGACVGMFPPSTETA</sequence>
<name>A0A1B9GR00_9TREE</name>
<comment type="similarity">
    <text evidence="1">Belongs to the HyuE racemase family.</text>
</comment>
<dbReference type="STRING" id="1296120.A0A1B9GR00"/>
<gene>
    <name evidence="2" type="ORF">I316_04920</name>
</gene>
<keyword evidence="3" id="KW-1185">Reference proteome</keyword>
<protein>
    <recommendedName>
        <fullName evidence="4">DCG1-like protein</fullName>
    </recommendedName>
</protein>
<dbReference type="PANTHER" id="PTHR28047">
    <property type="entry name" value="PROTEIN DCG1"/>
    <property type="match status" value="1"/>
</dbReference>
<organism evidence="2 3">
    <name type="scientific">Kwoniella heveanensis BCC8398</name>
    <dbReference type="NCBI Taxonomy" id="1296120"/>
    <lineage>
        <taxon>Eukaryota</taxon>
        <taxon>Fungi</taxon>
        <taxon>Dikarya</taxon>
        <taxon>Basidiomycota</taxon>
        <taxon>Agaricomycotina</taxon>
        <taxon>Tremellomycetes</taxon>
        <taxon>Tremellales</taxon>
        <taxon>Cryptococcaceae</taxon>
        <taxon>Kwoniella</taxon>
    </lineage>
</organism>
<dbReference type="AlphaFoldDB" id="A0A1B9GR00"/>
<dbReference type="Gene3D" id="3.40.50.12500">
    <property type="match status" value="1"/>
</dbReference>
<proteinExistence type="inferred from homology"/>
<dbReference type="OrthoDB" id="412018at2759"/>
<reference evidence="3" key="2">
    <citation type="submission" date="2013-12" db="EMBL/GenBank/DDBJ databases">
        <title>Evolution of pathogenesis and genome organization in the Tremellales.</title>
        <authorList>
            <person name="Cuomo C."/>
            <person name="Litvintseva A."/>
            <person name="Heitman J."/>
            <person name="Chen Y."/>
            <person name="Sun S."/>
            <person name="Springer D."/>
            <person name="Dromer F."/>
            <person name="Young S."/>
            <person name="Zeng Q."/>
            <person name="Chapman S."/>
            <person name="Gujja S."/>
            <person name="Saif S."/>
            <person name="Birren B."/>
        </authorList>
    </citation>
    <scope>NUCLEOTIDE SEQUENCE [LARGE SCALE GENOMIC DNA]</scope>
    <source>
        <strain evidence="3">BCC8398</strain>
    </source>
</reference>
<dbReference type="Pfam" id="PF01177">
    <property type="entry name" value="Asp_Glu_race"/>
    <property type="match status" value="1"/>
</dbReference>
<dbReference type="InterPro" id="IPR053714">
    <property type="entry name" value="Iso_Racemase_Enz_sf"/>
</dbReference>
<evidence type="ECO:0000256" key="1">
    <source>
        <dbReference type="ARBA" id="ARBA00038414"/>
    </source>
</evidence>
<accession>A0A1B9GR00</accession>
<dbReference type="PANTHER" id="PTHR28047:SF5">
    <property type="entry name" value="PROTEIN DCG1"/>
    <property type="match status" value="1"/>
</dbReference>